<organism evidence="1 2">
    <name type="scientific">Baudoinia panamericana (strain UAMH 10762)</name>
    <name type="common">Angels' share fungus</name>
    <name type="synonym">Baudoinia compniacensis (strain UAMH 10762)</name>
    <dbReference type="NCBI Taxonomy" id="717646"/>
    <lineage>
        <taxon>Eukaryota</taxon>
        <taxon>Fungi</taxon>
        <taxon>Dikarya</taxon>
        <taxon>Ascomycota</taxon>
        <taxon>Pezizomycotina</taxon>
        <taxon>Dothideomycetes</taxon>
        <taxon>Dothideomycetidae</taxon>
        <taxon>Mycosphaerellales</taxon>
        <taxon>Teratosphaeriaceae</taxon>
        <taxon>Baudoinia</taxon>
    </lineage>
</organism>
<dbReference type="Proteomes" id="UP000011761">
    <property type="component" value="Unassembled WGS sequence"/>
</dbReference>
<proteinExistence type="predicted"/>
<dbReference type="KEGG" id="bcom:BAUCODRAFT_126215"/>
<protein>
    <submittedName>
        <fullName evidence="1">Uncharacterized protein</fullName>
    </submittedName>
</protein>
<keyword evidence="2" id="KW-1185">Reference proteome</keyword>
<dbReference type="HOGENOM" id="CLU_2739618_0_0_1"/>
<dbReference type="RefSeq" id="XP_007680666.1">
    <property type="nucleotide sequence ID" value="XM_007682476.1"/>
</dbReference>
<reference evidence="1 2" key="1">
    <citation type="journal article" date="2012" name="PLoS Pathog.">
        <title>Diverse lifestyles and strategies of plant pathogenesis encoded in the genomes of eighteen Dothideomycetes fungi.</title>
        <authorList>
            <person name="Ohm R.A."/>
            <person name="Feau N."/>
            <person name="Henrissat B."/>
            <person name="Schoch C.L."/>
            <person name="Horwitz B.A."/>
            <person name="Barry K.W."/>
            <person name="Condon B.J."/>
            <person name="Copeland A.C."/>
            <person name="Dhillon B."/>
            <person name="Glaser F."/>
            <person name="Hesse C.N."/>
            <person name="Kosti I."/>
            <person name="LaButti K."/>
            <person name="Lindquist E.A."/>
            <person name="Lucas S."/>
            <person name="Salamov A.A."/>
            <person name="Bradshaw R.E."/>
            <person name="Ciuffetti L."/>
            <person name="Hamelin R.C."/>
            <person name="Kema G.H.J."/>
            <person name="Lawrence C."/>
            <person name="Scott J.A."/>
            <person name="Spatafora J.W."/>
            <person name="Turgeon B.G."/>
            <person name="de Wit P.J.G.M."/>
            <person name="Zhong S."/>
            <person name="Goodwin S.B."/>
            <person name="Grigoriev I.V."/>
        </authorList>
    </citation>
    <scope>NUCLEOTIDE SEQUENCE [LARGE SCALE GENOMIC DNA]</scope>
    <source>
        <strain evidence="1 2">UAMH 10762</strain>
    </source>
</reference>
<dbReference type="EMBL" id="KB445562">
    <property type="protein sequence ID" value="EMC92222.1"/>
    <property type="molecule type" value="Genomic_DNA"/>
</dbReference>
<sequence length="71" mass="7979">MKFHRWGRLREQPSAVTHTSVCRSKRRLQSKTCRSIWTVATAADAGISRFPSVNVDMIEKASQATKVSTCL</sequence>
<evidence type="ECO:0000313" key="2">
    <source>
        <dbReference type="Proteomes" id="UP000011761"/>
    </source>
</evidence>
<dbReference type="GeneID" id="19108031"/>
<accession>M2LE20</accession>
<dbReference type="AlphaFoldDB" id="M2LE20"/>
<name>M2LE20_BAUPA</name>
<evidence type="ECO:0000313" key="1">
    <source>
        <dbReference type="EMBL" id="EMC92222.1"/>
    </source>
</evidence>
<gene>
    <name evidence="1" type="ORF">BAUCODRAFT_126215</name>
</gene>